<dbReference type="PANTHER" id="PTHR10335:SF0">
    <property type="entry name" value="RRNA 2'-O-METHYLTRANSFERASE FIBRILLARIN 1-RELATED"/>
    <property type="match status" value="1"/>
</dbReference>
<evidence type="ECO:0000256" key="2">
    <source>
        <dbReference type="ARBA" id="ARBA00022552"/>
    </source>
</evidence>
<name>A0AAD8HKM9_9APIA</name>
<accession>A0AAD8HKM9</accession>
<dbReference type="Proteomes" id="UP001237642">
    <property type="component" value="Unassembled WGS sequence"/>
</dbReference>
<dbReference type="Gene3D" id="3.40.50.150">
    <property type="entry name" value="Vaccinia Virus protein VP39"/>
    <property type="match status" value="1"/>
</dbReference>
<dbReference type="Pfam" id="PF01269">
    <property type="entry name" value="Fibrillarin"/>
    <property type="match status" value="1"/>
</dbReference>
<dbReference type="InterPro" id="IPR029063">
    <property type="entry name" value="SAM-dependent_MTases_sf"/>
</dbReference>
<protein>
    <submittedName>
        <fullName evidence="6">Uncharacterized protein</fullName>
    </submittedName>
</protein>
<dbReference type="SUPFAM" id="SSF53335">
    <property type="entry name" value="S-adenosyl-L-methionine-dependent methyltransferases"/>
    <property type="match status" value="1"/>
</dbReference>
<dbReference type="PRINTS" id="PR00052">
    <property type="entry name" value="FIBRILLARIN"/>
</dbReference>
<dbReference type="GO" id="GO:0003723">
    <property type="term" value="F:RNA binding"/>
    <property type="evidence" value="ECO:0007669"/>
    <property type="project" value="UniProtKB-KW"/>
</dbReference>
<dbReference type="GO" id="GO:0032040">
    <property type="term" value="C:small-subunit processome"/>
    <property type="evidence" value="ECO:0007669"/>
    <property type="project" value="TreeGrafter"/>
</dbReference>
<evidence type="ECO:0000313" key="6">
    <source>
        <dbReference type="EMBL" id="KAK1369052.1"/>
    </source>
</evidence>
<evidence type="ECO:0000256" key="1">
    <source>
        <dbReference type="ARBA" id="ARBA00010632"/>
    </source>
</evidence>
<dbReference type="EMBL" id="JAUIZM010000008">
    <property type="protein sequence ID" value="KAK1369052.1"/>
    <property type="molecule type" value="Genomic_DNA"/>
</dbReference>
<dbReference type="SMART" id="SM01206">
    <property type="entry name" value="Fibrillarin"/>
    <property type="match status" value="1"/>
</dbReference>
<dbReference type="InterPro" id="IPR000692">
    <property type="entry name" value="Fibrillarin"/>
</dbReference>
<dbReference type="GO" id="GO:1990259">
    <property type="term" value="F:histone H2AQ104 methyltransferase activity"/>
    <property type="evidence" value="ECO:0007669"/>
    <property type="project" value="TreeGrafter"/>
</dbReference>
<evidence type="ECO:0000256" key="5">
    <source>
        <dbReference type="ARBA" id="ARBA00022884"/>
    </source>
</evidence>
<keyword evidence="5" id="KW-0694">RNA-binding</keyword>
<dbReference type="GO" id="GO:0008649">
    <property type="term" value="F:rRNA methyltransferase activity"/>
    <property type="evidence" value="ECO:0007669"/>
    <property type="project" value="TreeGrafter"/>
</dbReference>
<keyword evidence="2" id="KW-0698">rRNA processing</keyword>
<keyword evidence="4" id="KW-0808">Transferase</keyword>
<gene>
    <name evidence="6" type="ORF">POM88_035144</name>
</gene>
<evidence type="ECO:0000313" key="7">
    <source>
        <dbReference type="Proteomes" id="UP001237642"/>
    </source>
</evidence>
<reference evidence="6" key="1">
    <citation type="submission" date="2023-02" db="EMBL/GenBank/DDBJ databases">
        <title>Genome of toxic invasive species Heracleum sosnowskyi carries increased number of genes despite the absence of recent whole-genome duplications.</title>
        <authorList>
            <person name="Schelkunov M."/>
            <person name="Shtratnikova V."/>
            <person name="Makarenko M."/>
            <person name="Klepikova A."/>
            <person name="Omelchenko D."/>
            <person name="Novikova G."/>
            <person name="Obukhova E."/>
            <person name="Bogdanov V."/>
            <person name="Penin A."/>
            <person name="Logacheva M."/>
        </authorList>
    </citation>
    <scope>NUCLEOTIDE SEQUENCE</scope>
    <source>
        <strain evidence="6">Hsosn_3</strain>
        <tissue evidence="6">Leaf</tissue>
    </source>
</reference>
<reference evidence="6" key="2">
    <citation type="submission" date="2023-05" db="EMBL/GenBank/DDBJ databases">
        <authorList>
            <person name="Schelkunov M.I."/>
        </authorList>
    </citation>
    <scope>NUCLEOTIDE SEQUENCE</scope>
    <source>
        <strain evidence="6">Hsosn_3</strain>
        <tissue evidence="6">Leaf</tissue>
    </source>
</reference>
<evidence type="ECO:0000256" key="3">
    <source>
        <dbReference type="ARBA" id="ARBA00022603"/>
    </source>
</evidence>
<keyword evidence="3" id="KW-0489">Methyltransferase</keyword>
<dbReference type="AlphaFoldDB" id="A0AAD8HKM9"/>
<comment type="similarity">
    <text evidence="1">Belongs to the methyltransferase superfamily. Fibrillarin family.</text>
</comment>
<dbReference type="GO" id="GO:0000494">
    <property type="term" value="P:box C/D sno(s)RNA 3'-end processing"/>
    <property type="evidence" value="ECO:0007669"/>
    <property type="project" value="TreeGrafter"/>
</dbReference>
<sequence length="405" mass="45677">MANAPIFRKRHADKDDNDEFCSPWKIRGSTLGDVHRASGRKATPVYLLFECASGYGLFLAHGINDVDTTTFEAVEEYVNRSPPPFELIDFLRFSSPQDALLQFKAISKLTLPQGLENFLKKNIPQSKRYRCSVAPSNSHLAEMILRKTGHDCQNGIMIDDVMRGLRDKIHKLVGLEPGALEKAQLDLARLHNNTRSRIVVSTASYLQEEVENNERTEVEYRVWDPLRSKLGAAILGGVTNIWIKPGIRVLYVGNVCGLTVSNLSDLVGLDGLVYVVGFSDGDDVVDMAGKRPNVVTITEKYPYFHGNYRMLVGMVDVIFAEIDRCHEHPPGQLQVLYFKENFIVNNAHFYLRAGGHYMISTQVKDNSNGHVEDPVIRYNRRNQFKPIETVMLDRAYALSVGGYRI</sequence>
<organism evidence="6 7">
    <name type="scientific">Heracleum sosnowskyi</name>
    <dbReference type="NCBI Taxonomy" id="360622"/>
    <lineage>
        <taxon>Eukaryota</taxon>
        <taxon>Viridiplantae</taxon>
        <taxon>Streptophyta</taxon>
        <taxon>Embryophyta</taxon>
        <taxon>Tracheophyta</taxon>
        <taxon>Spermatophyta</taxon>
        <taxon>Magnoliopsida</taxon>
        <taxon>eudicotyledons</taxon>
        <taxon>Gunneridae</taxon>
        <taxon>Pentapetalae</taxon>
        <taxon>asterids</taxon>
        <taxon>campanulids</taxon>
        <taxon>Apiales</taxon>
        <taxon>Apiaceae</taxon>
        <taxon>Apioideae</taxon>
        <taxon>apioid superclade</taxon>
        <taxon>Tordylieae</taxon>
        <taxon>Tordyliinae</taxon>
        <taxon>Heracleum</taxon>
    </lineage>
</organism>
<proteinExistence type="inferred from homology"/>
<evidence type="ECO:0000256" key="4">
    <source>
        <dbReference type="ARBA" id="ARBA00022679"/>
    </source>
</evidence>
<dbReference type="PANTHER" id="PTHR10335">
    <property type="entry name" value="RRNA 2-O-METHYLTRANSFERASE FIBRILLARIN"/>
    <property type="match status" value="1"/>
</dbReference>
<comment type="caution">
    <text evidence="6">The sequence shown here is derived from an EMBL/GenBank/DDBJ whole genome shotgun (WGS) entry which is preliminary data.</text>
</comment>
<dbReference type="GO" id="GO:0031428">
    <property type="term" value="C:box C/D methylation guide snoRNP complex"/>
    <property type="evidence" value="ECO:0007669"/>
    <property type="project" value="TreeGrafter"/>
</dbReference>
<keyword evidence="7" id="KW-1185">Reference proteome</keyword>